<dbReference type="InterPro" id="IPR010457">
    <property type="entry name" value="IgC2-like_lig-bd"/>
</dbReference>
<dbReference type="InterPro" id="IPR003961">
    <property type="entry name" value="FN3_dom"/>
</dbReference>
<comment type="subcellular location">
    <subcellularLocation>
        <location evidence="1">Membrane</location>
        <topology evidence="1">Single-pass type I membrane protein</topology>
    </subcellularLocation>
</comment>
<evidence type="ECO:0000256" key="1">
    <source>
        <dbReference type="ARBA" id="ARBA00004479"/>
    </source>
</evidence>
<keyword evidence="10" id="KW-0325">Glycoprotein</keyword>
<evidence type="ECO:0000256" key="4">
    <source>
        <dbReference type="ARBA" id="ARBA00022729"/>
    </source>
</evidence>
<evidence type="ECO:0000256" key="10">
    <source>
        <dbReference type="ARBA" id="ARBA00023180"/>
    </source>
</evidence>
<sequence length="278" mass="31509">MKICFFYLLIFLAVTFAQKDNQVRACGEIIPSPKVVNLENPFTAYCILQENEKCYAEDAKNVIWRVKGIKVPEAQYKVLNRTVSSVTFENASSLVNPLTCNVLLSGQLEQTLYGIFFNLGLPPDKPTNLSCIVYNKEKLTCTWDPGRPTHLLTNYTLTHRWVNQRNTDCIAKDSNNSCTILNSGFSFYVDTIFQVEATNELGRETSEELKIDPANIIKPNPPKIDKLISAVELQNALKITWENPLEPPLDQKYNIRYRPSKSSVWELVSSCYVLTPGS</sequence>
<evidence type="ECO:0000256" key="6">
    <source>
        <dbReference type="ARBA" id="ARBA00022989"/>
    </source>
</evidence>
<dbReference type="GO" id="GO:0004896">
    <property type="term" value="F:cytokine receptor activity"/>
    <property type="evidence" value="ECO:0007669"/>
    <property type="project" value="TreeGrafter"/>
</dbReference>
<dbReference type="SUPFAM" id="SSF49265">
    <property type="entry name" value="Fibronectin type III"/>
    <property type="match status" value="3"/>
</dbReference>
<dbReference type="InterPro" id="IPR015152">
    <property type="entry name" value="Growth/epo_recpt_lig-bind"/>
</dbReference>
<keyword evidence="3" id="KW-0812">Transmembrane</keyword>
<dbReference type="PANTHER" id="PTHR23037">
    <property type="entry name" value="CYTOKINE RECEPTOR"/>
    <property type="match status" value="1"/>
</dbReference>
<keyword evidence="9" id="KW-0675">Receptor</keyword>
<evidence type="ECO:0000313" key="15">
    <source>
        <dbReference type="Proteomes" id="UP000812440"/>
    </source>
</evidence>
<dbReference type="InterPro" id="IPR013783">
    <property type="entry name" value="Ig-like_fold"/>
</dbReference>
<dbReference type="Pfam" id="PF06328">
    <property type="entry name" value="Lep_receptor_Ig"/>
    <property type="match status" value="1"/>
</dbReference>
<evidence type="ECO:0000256" key="2">
    <source>
        <dbReference type="ARBA" id="ARBA00022553"/>
    </source>
</evidence>
<dbReference type="Proteomes" id="UP000812440">
    <property type="component" value="Chromosome 1"/>
</dbReference>
<dbReference type="CDD" id="cd00063">
    <property type="entry name" value="FN3"/>
    <property type="match status" value="1"/>
</dbReference>
<keyword evidence="11" id="KW-0393">Immunoglobulin domain</keyword>
<dbReference type="Gene3D" id="2.60.40.10">
    <property type="entry name" value="Immunoglobulins"/>
    <property type="match status" value="3"/>
</dbReference>
<dbReference type="EMBL" id="JAACNH010000001">
    <property type="protein sequence ID" value="KAG8456606.1"/>
    <property type="molecule type" value="Genomic_DNA"/>
</dbReference>
<dbReference type="FunFam" id="2.60.40.10:FF:000281">
    <property type="entry name" value="Cytokine receptor like factor 1"/>
    <property type="match status" value="1"/>
</dbReference>
<protein>
    <recommendedName>
        <fullName evidence="13">Fibronectin type-III domain-containing protein</fullName>
    </recommendedName>
</protein>
<comment type="caution">
    <text evidence="14">The sequence shown here is derived from an EMBL/GenBank/DDBJ whole genome shotgun (WGS) entry which is preliminary data.</text>
</comment>
<reference evidence="14" key="1">
    <citation type="thesis" date="2020" institute="ProQuest LLC" country="789 East Eisenhower Parkway, Ann Arbor, MI, USA">
        <title>Comparative Genomics and Chromosome Evolution.</title>
        <authorList>
            <person name="Mudd A.B."/>
        </authorList>
    </citation>
    <scope>NUCLEOTIDE SEQUENCE</scope>
    <source>
        <strain evidence="14">Female2</strain>
        <tissue evidence="14">Blood</tissue>
    </source>
</reference>
<keyword evidence="2" id="KW-0597">Phosphoprotein</keyword>
<evidence type="ECO:0000256" key="3">
    <source>
        <dbReference type="ARBA" id="ARBA00022692"/>
    </source>
</evidence>
<organism evidence="14 15">
    <name type="scientific">Hymenochirus boettgeri</name>
    <name type="common">Congo dwarf clawed frog</name>
    <dbReference type="NCBI Taxonomy" id="247094"/>
    <lineage>
        <taxon>Eukaryota</taxon>
        <taxon>Metazoa</taxon>
        <taxon>Chordata</taxon>
        <taxon>Craniata</taxon>
        <taxon>Vertebrata</taxon>
        <taxon>Euteleostomi</taxon>
        <taxon>Amphibia</taxon>
        <taxon>Batrachia</taxon>
        <taxon>Anura</taxon>
        <taxon>Pipoidea</taxon>
        <taxon>Pipidae</taxon>
        <taxon>Pipinae</taxon>
        <taxon>Hymenochirus</taxon>
    </lineage>
</organism>
<dbReference type="PROSITE" id="PS50853">
    <property type="entry name" value="FN3"/>
    <property type="match status" value="1"/>
</dbReference>
<keyword evidence="4 12" id="KW-0732">Signal</keyword>
<keyword evidence="15" id="KW-1185">Reference proteome</keyword>
<keyword evidence="7" id="KW-0472">Membrane</keyword>
<keyword evidence="6" id="KW-1133">Transmembrane helix</keyword>
<evidence type="ECO:0000256" key="12">
    <source>
        <dbReference type="SAM" id="SignalP"/>
    </source>
</evidence>
<dbReference type="OrthoDB" id="9934532at2759"/>
<feature type="domain" description="Fibronectin type-III" evidence="13">
    <location>
        <begin position="125"/>
        <end position="220"/>
    </location>
</feature>
<dbReference type="GO" id="GO:0009897">
    <property type="term" value="C:external side of plasma membrane"/>
    <property type="evidence" value="ECO:0007669"/>
    <property type="project" value="TreeGrafter"/>
</dbReference>
<accession>A0A8T2KQG7</accession>
<proteinExistence type="predicted"/>
<feature type="non-terminal residue" evidence="14">
    <location>
        <position position="278"/>
    </location>
</feature>
<evidence type="ECO:0000256" key="9">
    <source>
        <dbReference type="ARBA" id="ARBA00023170"/>
    </source>
</evidence>
<keyword evidence="8" id="KW-1015">Disulfide bond</keyword>
<evidence type="ECO:0000256" key="5">
    <source>
        <dbReference type="ARBA" id="ARBA00022737"/>
    </source>
</evidence>
<name>A0A8T2KQG7_9PIPI</name>
<dbReference type="AlphaFoldDB" id="A0A8T2KQG7"/>
<keyword evidence="5" id="KW-0677">Repeat</keyword>
<evidence type="ECO:0000256" key="11">
    <source>
        <dbReference type="ARBA" id="ARBA00023319"/>
    </source>
</evidence>
<evidence type="ECO:0000259" key="13">
    <source>
        <dbReference type="PROSITE" id="PS50853"/>
    </source>
</evidence>
<evidence type="ECO:0000256" key="8">
    <source>
        <dbReference type="ARBA" id="ARBA00023157"/>
    </source>
</evidence>
<dbReference type="InterPro" id="IPR036116">
    <property type="entry name" value="FN3_sf"/>
</dbReference>
<gene>
    <name evidence="14" type="ORF">GDO86_002401</name>
</gene>
<evidence type="ECO:0000256" key="7">
    <source>
        <dbReference type="ARBA" id="ARBA00023136"/>
    </source>
</evidence>
<evidence type="ECO:0000313" key="14">
    <source>
        <dbReference type="EMBL" id="KAG8456606.1"/>
    </source>
</evidence>
<feature type="chain" id="PRO_5035796329" description="Fibronectin type-III domain-containing protein" evidence="12">
    <location>
        <begin position="18"/>
        <end position="278"/>
    </location>
</feature>
<dbReference type="FunFam" id="2.60.40.10:FF:000524">
    <property type="entry name" value="Interleukin-6 receptor subunit beta"/>
    <property type="match status" value="1"/>
</dbReference>
<dbReference type="Pfam" id="PF09067">
    <property type="entry name" value="EpoR_lig-bind"/>
    <property type="match status" value="1"/>
</dbReference>
<feature type="signal peptide" evidence="12">
    <location>
        <begin position="1"/>
        <end position="17"/>
    </location>
</feature>
<dbReference type="PANTHER" id="PTHR23037:SF38">
    <property type="entry name" value="GRANULOCYTE COLONY-STIMULATING FACTOR RECEPTOR"/>
    <property type="match status" value="1"/>
</dbReference>